<accession>A0A199UAD4</accession>
<name>A0A199UAD4_MANES</name>
<gene>
    <name evidence="1" type="ORF">MANES_S087900</name>
</gene>
<sequence>MYKIDYLVHSLVNNQNHKIIRFGIFKNRAHPYFNNQIYLSSIIFGICQSLVYKHVSFSRNI</sequence>
<dbReference type="AlphaFoldDB" id="A0A199UAD4"/>
<reference evidence="1" key="1">
    <citation type="submission" date="2016-02" db="EMBL/GenBank/DDBJ databases">
        <title>WGS assembly of Manihot esculenta.</title>
        <authorList>
            <person name="Bredeson J.V."/>
            <person name="Prochnik S.E."/>
            <person name="Lyons J.B."/>
            <person name="Schmutz J."/>
            <person name="Grimwood J."/>
            <person name="Vrebalov J."/>
            <person name="Bart R.S."/>
            <person name="Amuge T."/>
            <person name="Ferguson M.E."/>
            <person name="Green R."/>
            <person name="Putnam N."/>
            <person name="Stites J."/>
            <person name="Rounsley S."/>
            <person name="Rokhsar D.S."/>
        </authorList>
    </citation>
    <scope>NUCLEOTIDE SEQUENCE [LARGE SCALE GENOMIC DNA]</scope>
    <source>
        <tissue evidence="1">Leaf</tissue>
    </source>
</reference>
<protein>
    <submittedName>
        <fullName evidence="1">Uncharacterized protein</fullName>
    </submittedName>
</protein>
<dbReference type="EMBL" id="KV450899">
    <property type="protein sequence ID" value="OAY21428.1"/>
    <property type="molecule type" value="Genomic_DNA"/>
</dbReference>
<proteinExistence type="predicted"/>
<evidence type="ECO:0000313" key="1">
    <source>
        <dbReference type="EMBL" id="OAY21428.1"/>
    </source>
</evidence>
<organism evidence="1">
    <name type="scientific">Manihot esculenta</name>
    <name type="common">Cassava</name>
    <name type="synonym">Jatropha manihot</name>
    <dbReference type="NCBI Taxonomy" id="3983"/>
    <lineage>
        <taxon>Eukaryota</taxon>
        <taxon>Viridiplantae</taxon>
        <taxon>Streptophyta</taxon>
        <taxon>Embryophyta</taxon>
        <taxon>Tracheophyta</taxon>
        <taxon>Spermatophyta</taxon>
        <taxon>Magnoliopsida</taxon>
        <taxon>eudicotyledons</taxon>
        <taxon>Gunneridae</taxon>
        <taxon>Pentapetalae</taxon>
        <taxon>rosids</taxon>
        <taxon>fabids</taxon>
        <taxon>Malpighiales</taxon>
        <taxon>Euphorbiaceae</taxon>
        <taxon>Crotonoideae</taxon>
        <taxon>Manihoteae</taxon>
        <taxon>Manihot</taxon>
    </lineage>
</organism>